<sequence>MKRLALLSLLLLLLLTHRLPGQEKIHDLLVYGGTPAGIAAACSAAAEGRTVLLVEPYSFVGGMVTNGLTHADFRSLPSLTGFWWDFNQRIKKHYADTYGPDSPQAKATFEGNFAEPKVNQLVFEQMLAEHPTITVLTRHTLSGLASTRSLPSRILSATFHPSGQPAETESNTQTFRAKTYIDATYEGDLMAKAAVKYIVGREDQATYNEPVAKDVPEGGDFLVQGYNYRWAVTNQPNNIAPTPKPAGYNREDFLPLLDLFASGKLTHVFGIQHANGLEIPKDLVAVTSKAIYKLQPPLLPNSKADINDMSRGIVRLSMPDINDDYPEADETKRQRIIDRHTRYQVGMLYFLQNDDAVPANIRADARSWGLCKDEWPNHQHLPEQLYIREARRMIGQHVFTQNDTRLTADDVRITLIKDSIAIGDYSHNCHGSGRTGTRFDGQHFGEFYVPNAPFQVAYGTIVPNEVTNLLVPVAVSASHVGFGALRLEPVWTAMGQAAGLAVHLALKSETPNLQEVDVPQLQKLLHHHRAATIYVGDVPPDHPDFISVQTLGMLGGLHSLHKPADGKHAEWPRWFGQYAHPMPLHDVQLSLPIDTALLPRWIALAKTHNNPEAQFDLTADTKTTRAQVIRALFPSKHNRPPTHKETKN</sequence>
<keyword evidence="8" id="KW-1185">Reference proteome</keyword>
<gene>
    <name evidence="7" type="ORF">FEM03_11725</name>
</gene>
<dbReference type="PANTHER" id="PTHR43498:SF1">
    <property type="entry name" value="COB--COM HETERODISULFIDE REDUCTASE IRON-SULFUR SUBUNIT A"/>
    <property type="match status" value="1"/>
</dbReference>
<dbReference type="EMBL" id="VAUV01000008">
    <property type="protein sequence ID" value="TLD70395.1"/>
    <property type="molecule type" value="Genomic_DNA"/>
</dbReference>
<evidence type="ECO:0000256" key="5">
    <source>
        <dbReference type="ARBA" id="ARBA00023014"/>
    </source>
</evidence>
<keyword evidence="5" id="KW-0411">Iron-sulfur</keyword>
<dbReference type="GO" id="GO:0051539">
    <property type="term" value="F:4 iron, 4 sulfur cluster binding"/>
    <property type="evidence" value="ECO:0007669"/>
    <property type="project" value="UniProtKB-KW"/>
</dbReference>
<protein>
    <submittedName>
        <fullName evidence="7">FAD-dependent oxidoreductase</fullName>
    </submittedName>
</protein>
<keyword evidence="3" id="KW-0560">Oxidoreductase</keyword>
<dbReference type="PANTHER" id="PTHR43498">
    <property type="entry name" value="FERREDOXIN:COB-COM HETERODISULFIDE REDUCTASE SUBUNIT A"/>
    <property type="match status" value="1"/>
</dbReference>
<keyword evidence="1" id="KW-0004">4Fe-4S</keyword>
<evidence type="ECO:0000256" key="1">
    <source>
        <dbReference type="ARBA" id="ARBA00022485"/>
    </source>
</evidence>
<dbReference type="InterPro" id="IPR036188">
    <property type="entry name" value="FAD/NAD-bd_sf"/>
</dbReference>
<name>A0A5R8KEI7_9BACT</name>
<dbReference type="Gene3D" id="3.50.50.60">
    <property type="entry name" value="FAD/NAD(P)-binding domain"/>
    <property type="match status" value="1"/>
</dbReference>
<keyword evidence="4" id="KW-0408">Iron</keyword>
<dbReference type="Pfam" id="PF12831">
    <property type="entry name" value="FAD_oxidored"/>
    <property type="match status" value="1"/>
</dbReference>
<evidence type="ECO:0000256" key="6">
    <source>
        <dbReference type="SAM" id="SignalP"/>
    </source>
</evidence>
<keyword evidence="6" id="KW-0732">Signal</keyword>
<feature type="chain" id="PRO_5024466220" evidence="6">
    <location>
        <begin position="22"/>
        <end position="648"/>
    </location>
</feature>
<feature type="signal peptide" evidence="6">
    <location>
        <begin position="1"/>
        <end position="21"/>
    </location>
</feature>
<evidence type="ECO:0000313" key="8">
    <source>
        <dbReference type="Proteomes" id="UP000306196"/>
    </source>
</evidence>
<accession>A0A5R8KEI7</accession>
<dbReference type="SUPFAM" id="SSF51905">
    <property type="entry name" value="FAD/NAD(P)-binding domain"/>
    <property type="match status" value="1"/>
</dbReference>
<evidence type="ECO:0000256" key="3">
    <source>
        <dbReference type="ARBA" id="ARBA00023002"/>
    </source>
</evidence>
<evidence type="ECO:0000313" key="7">
    <source>
        <dbReference type="EMBL" id="TLD70395.1"/>
    </source>
</evidence>
<evidence type="ECO:0000256" key="4">
    <source>
        <dbReference type="ARBA" id="ARBA00023004"/>
    </source>
</evidence>
<dbReference type="OrthoDB" id="175522at2"/>
<organism evidence="7 8">
    <name type="scientific">Phragmitibacter flavus</name>
    <dbReference type="NCBI Taxonomy" id="2576071"/>
    <lineage>
        <taxon>Bacteria</taxon>
        <taxon>Pseudomonadati</taxon>
        <taxon>Verrucomicrobiota</taxon>
        <taxon>Verrucomicrobiia</taxon>
        <taxon>Verrucomicrobiales</taxon>
        <taxon>Verrucomicrobiaceae</taxon>
        <taxon>Phragmitibacter</taxon>
    </lineage>
</organism>
<dbReference type="InterPro" id="IPR039650">
    <property type="entry name" value="HdrA-like"/>
</dbReference>
<dbReference type="GO" id="GO:0016491">
    <property type="term" value="F:oxidoreductase activity"/>
    <property type="evidence" value="ECO:0007669"/>
    <property type="project" value="UniProtKB-KW"/>
</dbReference>
<keyword evidence="2" id="KW-0479">Metal-binding</keyword>
<dbReference type="AlphaFoldDB" id="A0A5R8KEI7"/>
<dbReference type="RefSeq" id="WP_138086451.1">
    <property type="nucleotide sequence ID" value="NZ_VAUV01000008.1"/>
</dbReference>
<evidence type="ECO:0000256" key="2">
    <source>
        <dbReference type="ARBA" id="ARBA00022723"/>
    </source>
</evidence>
<reference evidence="7 8" key="1">
    <citation type="submission" date="2019-05" db="EMBL/GenBank/DDBJ databases">
        <title>Verrucobacter flavum gen. nov., sp. nov. a new member of the family Verrucomicrobiaceae.</title>
        <authorList>
            <person name="Szuroczki S."/>
            <person name="Abbaszade G."/>
            <person name="Szabo A."/>
            <person name="Felfoldi T."/>
            <person name="Schumann P."/>
            <person name="Boka K."/>
            <person name="Keki Z."/>
            <person name="Toumi M."/>
            <person name="Toth E."/>
        </authorList>
    </citation>
    <scope>NUCLEOTIDE SEQUENCE [LARGE SCALE GENOMIC DNA]</scope>
    <source>
        <strain evidence="7 8">MG-N-17</strain>
    </source>
</reference>
<dbReference type="GO" id="GO:0046872">
    <property type="term" value="F:metal ion binding"/>
    <property type="evidence" value="ECO:0007669"/>
    <property type="project" value="UniProtKB-KW"/>
</dbReference>
<proteinExistence type="predicted"/>
<dbReference type="Proteomes" id="UP000306196">
    <property type="component" value="Unassembled WGS sequence"/>
</dbReference>
<comment type="caution">
    <text evidence="7">The sequence shown here is derived from an EMBL/GenBank/DDBJ whole genome shotgun (WGS) entry which is preliminary data.</text>
</comment>